<comment type="caution">
    <text evidence="1">The sequence shown here is derived from an EMBL/GenBank/DDBJ whole genome shotgun (WGS) entry which is preliminary data.</text>
</comment>
<evidence type="ECO:0000313" key="2">
    <source>
        <dbReference type="Proteomes" id="UP001057375"/>
    </source>
</evidence>
<dbReference type="EMBL" id="BQXS01006037">
    <property type="protein sequence ID" value="GKT16943.1"/>
    <property type="molecule type" value="Genomic_DNA"/>
</dbReference>
<protein>
    <submittedName>
        <fullName evidence="1">Uncharacterized protein</fullName>
    </submittedName>
</protein>
<feature type="non-terminal residue" evidence="1">
    <location>
        <position position="84"/>
    </location>
</feature>
<proteinExistence type="predicted"/>
<dbReference type="Proteomes" id="UP001057375">
    <property type="component" value="Unassembled WGS sequence"/>
</dbReference>
<evidence type="ECO:0000313" key="1">
    <source>
        <dbReference type="EMBL" id="GKT16943.1"/>
    </source>
</evidence>
<name>A0ABQ5JTY5_9EUKA</name>
<sequence length="84" mass="9565">MVECDKFGLEVSKIYTLAARQHDLITSVRDCKSESQVDVRELTGEELEPHVITALTNLEGIELHFMKMMKLVGDKHGFEKFRAA</sequence>
<organism evidence="1 2">
    <name type="scientific">Aduncisulcus paluster</name>
    <dbReference type="NCBI Taxonomy" id="2918883"/>
    <lineage>
        <taxon>Eukaryota</taxon>
        <taxon>Metamonada</taxon>
        <taxon>Carpediemonas-like organisms</taxon>
        <taxon>Aduncisulcus</taxon>
    </lineage>
</organism>
<reference evidence="1" key="1">
    <citation type="submission" date="2022-03" db="EMBL/GenBank/DDBJ databases">
        <title>Draft genome sequence of Aduncisulcus paluster, a free-living microaerophilic Fornicata.</title>
        <authorList>
            <person name="Yuyama I."/>
            <person name="Kume K."/>
            <person name="Tamura T."/>
            <person name="Inagaki Y."/>
            <person name="Hashimoto T."/>
        </authorList>
    </citation>
    <scope>NUCLEOTIDE SEQUENCE</scope>
    <source>
        <strain evidence="1">NY0171</strain>
    </source>
</reference>
<accession>A0ABQ5JTY5</accession>
<keyword evidence="2" id="KW-1185">Reference proteome</keyword>
<gene>
    <name evidence="1" type="ORF">ADUPG1_004164</name>
</gene>